<sequence>MSKTKHAQPAQTAGEEKKEFGFSFEALKEHSKDLFGSNQKSLKGLFFLSNINQLQKTEAKKKSIDAFFCPRRFKG</sequence>
<gene>
    <name evidence="1" type="ORF">BsIDN1_54740</name>
</gene>
<name>A0A5S9MJQ7_BACIA</name>
<reference evidence="1 2" key="1">
    <citation type="submission" date="2019-12" db="EMBL/GenBank/DDBJ databases">
        <title>Full genome sequence of a Bacillus safensis strain isolated from commercially available natto in Indonesia.</title>
        <authorList>
            <person name="Yoshida M."/>
            <person name="Uomi M."/>
            <person name="Waturangi D."/>
            <person name="Ekaputri J.J."/>
            <person name="Setiamarga D.H.E."/>
        </authorList>
    </citation>
    <scope>NUCLEOTIDE SEQUENCE [LARGE SCALE GENOMIC DNA]</scope>
    <source>
        <strain evidence="1 2">IDN1</strain>
    </source>
</reference>
<evidence type="ECO:0000313" key="1">
    <source>
        <dbReference type="EMBL" id="BBP91856.1"/>
    </source>
</evidence>
<proteinExistence type="predicted"/>
<dbReference type="EMBL" id="AP021906">
    <property type="protein sequence ID" value="BBP91856.1"/>
    <property type="molecule type" value="Genomic_DNA"/>
</dbReference>
<dbReference type="AlphaFoldDB" id="A0A5S9MJQ7"/>
<accession>A0A5S9MJQ7</accession>
<evidence type="ECO:0000313" key="2">
    <source>
        <dbReference type="Proteomes" id="UP000464658"/>
    </source>
</evidence>
<protein>
    <submittedName>
        <fullName evidence="1">Uncharacterized protein</fullName>
    </submittedName>
</protein>
<organism evidence="1 2">
    <name type="scientific">Bacillus safensis</name>
    <dbReference type="NCBI Taxonomy" id="561879"/>
    <lineage>
        <taxon>Bacteria</taxon>
        <taxon>Bacillati</taxon>
        <taxon>Bacillota</taxon>
        <taxon>Bacilli</taxon>
        <taxon>Bacillales</taxon>
        <taxon>Bacillaceae</taxon>
        <taxon>Bacillus</taxon>
    </lineage>
</organism>
<dbReference type="Proteomes" id="UP000464658">
    <property type="component" value="Chromosome"/>
</dbReference>